<organism evidence="1">
    <name type="scientific">Myoviridae sp. ctGgs6</name>
    <dbReference type="NCBI Taxonomy" id="2825072"/>
    <lineage>
        <taxon>Viruses</taxon>
        <taxon>Duplodnaviria</taxon>
        <taxon>Heunggongvirae</taxon>
        <taxon>Uroviricota</taxon>
        <taxon>Caudoviricetes</taxon>
    </lineage>
</organism>
<proteinExistence type="predicted"/>
<name>A0A8S5USC6_9CAUD</name>
<accession>A0A8S5USC6</accession>
<reference evidence="1" key="1">
    <citation type="journal article" date="2021" name="Proc. Natl. Acad. Sci. U.S.A.">
        <title>A Catalog of Tens of Thousands of Viruses from Human Metagenomes Reveals Hidden Associations with Chronic Diseases.</title>
        <authorList>
            <person name="Tisza M.J."/>
            <person name="Buck C.B."/>
        </authorList>
    </citation>
    <scope>NUCLEOTIDE SEQUENCE</scope>
    <source>
        <strain evidence="1">CtGgs6</strain>
    </source>
</reference>
<dbReference type="EMBL" id="BK016132">
    <property type="protein sequence ID" value="DAF97339.1"/>
    <property type="molecule type" value="Genomic_DNA"/>
</dbReference>
<protein>
    <submittedName>
        <fullName evidence="1">Uncharacterized protein</fullName>
    </submittedName>
</protein>
<sequence length="188" mass="21312">MNIETLELIHKLLTEHKDNASRCCDRARGKRNSTPDDDQNYERYDMKLREADKAKFAAQDAESCGDPIAVAEIYQHDAEALRAARAVLEGLEHHRAKAADVARAIRICRGEILSDDCGECPYYEDCRDGTHKLDLDIESLLVEVCLQGGDCDESTCRMRRKPNRLQVVPLARARGLQLRHPTVLRRTP</sequence>
<evidence type="ECO:0000313" key="1">
    <source>
        <dbReference type="EMBL" id="DAF97339.1"/>
    </source>
</evidence>